<accession>A0A2M7SXI3</accession>
<dbReference type="FunFam" id="4.10.410.60:FF:000001">
    <property type="entry name" value="50S ribosomal protein L35"/>
    <property type="match status" value="1"/>
</dbReference>
<dbReference type="InterPro" id="IPR021137">
    <property type="entry name" value="Ribosomal_bL35-like"/>
</dbReference>
<feature type="non-terminal residue" evidence="5">
    <location>
        <position position="51"/>
    </location>
</feature>
<dbReference type="InterPro" id="IPR001706">
    <property type="entry name" value="Ribosomal_bL35"/>
</dbReference>
<dbReference type="Pfam" id="PF01632">
    <property type="entry name" value="Ribosomal_L35p"/>
    <property type="match status" value="1"/>
</dbReference>
<dbReference type="GO" id="GO:0003735">
    <property type="term" value="F:structural constituent of ribosome"/>
    <property type="evidence" value="ECO:0007669"/>
    <property type="project" value="InterPro"/>
</dbReference>
<dbReference type="SUPFAM" id="SSF143034">
    <property type="entry name" value="L35p-like"/>
    <property type="match status" value="1"/>
</dbReference>
<reference evidence="6" key="1">
    <citation type="submission" date="2017-09" db="EMBL/GenBank/DDBJ databases">
        <title>Depth-based differentiation of microbial function through sediment-hosted aquifers and enrichment of novel symbionts in the deep terrestrial subsurface.</title>
        <authorList>
            <person name="Probst A.J."/>
            <person name="Ladd B."/>
            <person name="Jarett J.K."/>
            <person name="Geller-Mcgrath D.E."/>
            <person name="Sieber C.M.K."/>
            <person name="Emerson J.B."/>
            <person name="Anantharaman K."/>
            <person name="Thomas B.C."/>
            <person name="Malmstrom R."/>
            <person name="Stieglmeier M."/>
            <person name="Klingl A."/>
            <person name="Woyke T."/>
            <person name="Ryan C.M."/>
            <person name="Banfield J.F."/>
        </authorList>
    </citation>
    <scope>NUCLEOTIDE SEQUENCE [LARGE SCALE GENOMIC DNA]</scope>
</reference>
<dbReference type="GO" id="GO:0015934">
    <property type="term" value="C:large ribosomal subunit"/>
    <property type="evidence" value="ECO:0007669"/>
    <property type="project" value="TreeGrafter"/>
</dbReference>
<evidence type="ECO:0000256" key="1">
    <source>
        <dbReference type="ARBA" id="ARBA00006598"/>
    </source>
</evidence>
<protein>
    <recommendedName>
        <fullName evidence="4">50S ribosomal protein L35</fullName>
    </recommendedName>
</protein>
<dbReference type="Proteomes" id="UP000231332">
    <property type="component" value="Unassembled WGS sequence"/>
</dbReference>
<dbReference type="PROSITE" id="PS00936">
    <property type="entry name" value="RIBOSOMAL_L35"/>
    <property type="match status" value="1"/>
</dbReference>
<name>A0A2M7SXI3_9BACT</name>
<evidence type="ECO:0000313" key="6">
    <source>
        <dbReference type="Proteomes" id="UP000231332"/>
    </source>
</evidence>
<dbReference type="InterPro" id="IPR018265">
    <property type="entry name" value="Ribosomal_bL35_CS"/>
</dbReference>
<sequence>MPKLKTHKASVKRFKITGSGKILRLPAAGNHLLTNKSDRKNRYQSVSKIDR</sequence>
<dbReference type="PANTHER" id="PTHR33343">
    <property type="entry name" value="54S RIBOSOMAL PROTEIN BL35M"/>
    <property type="match status" value="1"/>
</dbReference>
<keyword evidence="2 4" id="KW-0689">Ribosomal protein</keyword>
<gene>
    <name evidence="5" type="ORF">COY45_01820</name>
</gene>
<dbReference type="AlphaFoldDB" id="A0A2M7SXI3"/>
<dbReference type="GO" id="GO:0006412">
    <property type="term" value="P:translation"/>
    <property type="evidence" value="ECO:0007669"/>
    <property type="project" value="InterPro"/>
</dbReference>
<evidence type="ECO:0000256" key="3">
    <source>
        <dbReference type="ARBA" id="ARBA00023274"/>
    </source>
</evidence>
<keyword evidence="3 4" id="KW-0687">Ribonucleoprotein</keyword>
<dbReference type="Gene3D" id="4.10.410.60">
    <property type="match status" value="1"/>
</dbReference>
<dbReference type="PANTHER" id="PTHR33343:SF1">
    <property type="entry name" value="LARGE RIBOSOMAL SUBUNIT PROTEIN BL35M"/>
    <property type="match status" value="1"/>
</dbReference>
<organism evidence="5 6">
    <name type="scientific">Candidatus Berkelbacteria bacterium CG_4_10_14_0_8_um_filter_42_34</name>
    <dbReference type="NCBI Taxonomy" id="1974502"/>
    <lineage>
        <taxon>Bacteria</taxon>
        <taxon>Candidatus Berkelbacteria</taxon>
    </lineage>
</organism>
<evidence type="ECO:0000313" key="5">
    <source>
        <dbReference type="EMBL" id="PIZ27557.1"/>
    </source>
</evidence>
<comment type="caution">
    <text evidence="5">The sequence shown here is derived from an EMBL/GenBank/DDBJ whole genome shotgun (WGS) entry which is preliminary data.</text>
</comment>
<evidence type="ECO:0000256" key="2">
    <source>
        <dbReference type="ARBA" id="ARBA00022980"/>
    </source>
</evidence>
<dbReference type="PRINTS" id="PR00064">
    <property type="entry name" value="RIBOSOMALL35"/>
</dbReference>
<dbReference type="InterPro" id="IPR037229">
    <property type="entry name" value="Ribosomal_bL35_sf"/>
</dbReference>
<proteinExistence type="inferred from homology"/>
<dbReference type="NCBIfam" id="TIGR00001">
    <property type="entry name" value="rpmI_bact"/>
    <property type="match status" value="1"/>
</dbReference>
<comment type="similarity">
    <text evidence="1 4">Belongs to the bacterial ribosomal protein bL35 family.</text>
</comment>
<evidence type="ECO:0000256" key="4">
    <source>
        <dbReference type="RuleBase" id="RU000568"/>
    </source>
</evidence>
<dbReference type="EMBL" id="PFMY01000093">
    <property type="protein sequence ID" value="PIZ27557.1"/>
    <property type="molecule type" value="Genomic_DNA"/>
</dbReference>